<name>W4GH55_APHAT</name>
<organism evidence="1">
    <name type="scientific">Aphanomyces astaci</name>
    <name type="common">Crayfish plague agent</name>
    <dbReference type="NCBI Taxonomy" id="112090"/>
    <lineage>
        <taxon>Eukaryota</taxon>
        <taxon>Sar</taxon>
        <taxon>Stramenopiles</taxon>
        <taxon>Oomycota</taxon>
        <taxon>Saprolegniomycetes</taxon>
        <taxon>Saprolegniales</taxon>
        <taxon>Verrucalvaceae</taxon>
        <taxon>Aphanomyces</taxon>
    </lineage>
</organism>
<reference evidence="1" key="1">
    <citation type="submission" date="2013-12" db="EMBL/GenBank/DDBJ databases">
        <title>The Genome Sequence of Aphanomyces astaci APO3.</title>
        <authorList>
            <consortium name="The Broad Institute Genomics Platform"/>
            <person name="Russ C."/>
            <person name="Tyler B."/>
            <person name="van West P."/>
            <person name="Dieguez-Uribeondo J."/>
            <person name="Young S.K."/>
            <person name="Zeng Q."/>
            <person name="Gargeya S."/>
            <person name="Fitzgerald M."/>
            <person name="Abouelleil A."/>
            <person name="Alvarado L."/>
            <person name="Chapman S.B."/>
            <person name="Gainer-Dewar J."/>
            <person name="Goldberg J."/>
            <person name="Griggs A."/>
            <person name="Gujja S."/>
            <person name="Hansen M."/>
            <person name="Howarth C."/>
            <person name="Imamovic A."/>
            <person name="Ireland A."/>
            <person name="Larimer J."/>
            <person name="McCowan C."/>
            <person name="Murphy C."/>
            <person name="Pearson M."/>
            <person name="Poon T.W."/>
            <person name="Priest M."/>
            <person name="Roberts A."/>
            <person name="Saif S."/>
            <person name="Shea T."/>
            <person name="Sykes S."/>
            <person name="Wortman J."/>
            <person name="Nusbaum C."/>
            <person name="Birren B."/>
        </authorList>
    </citation>
    <scope>NUCLEOTIDE SEQUENCE [LARGE SCALE GENOMIC DNA]</scope>
    <source>
        <strain evidence="1">APO3</strain>
    </source>
</reference>
<gene>
    <name evidence="1" type="ORF">H257_07946</name>
</gene>
<dbReference type="EMBL" id="KI913130">
    <property type="protein sequence ID" value="ETV78384.1"/>
    <property type="molecule type" value="Genomic_DNA"/>
</dbReference>
<sequence>MSSNIDNISETIINLTGQRPLFNFTRSGLITLKITDLTMPQANATARRTQLPTSSAHGNLTTEQRLAMYAMLLESTVSGKLSCGALKPAVGRPHYDHTKKRLFDGKIGIWPFVEIAPAQRSSKNRPK</sequence>
<evidence type="ECO:0000313" key="1">
    <source>
        <dbReference type="EMBL" id="ETV78384.1"/>
    </source>
</evidence>
<dbReference type="VEuPathDB" id="FungiDB:H257_07946"/>
<protein>
    <submittedName>
        <fullName evidence="1">Uncharacterized protein</fullName>
    </submittedName>
</protein>
<accession>W4GH55</accession>
<proteinExistence type="predicted"/>
<dbReference type="GeneID" id="20809942"/>
<dbReference type="RefSeq" id="XP_009831965.1">
    <property type="nucleotide sequence ID" value="XM_009833663.1"/>
</dbReference>
<dbReference type="AlphaFoldDB" id="W4GH55"/>